<dbReference type="Proteomes" id="UP001159042">
    <property type="component" value="Unassembled WGS sequence"/>
</dbReference>
<dbReference type="InterPro" id="IPR049512">
    <property type="entry name" value="DJR-like_dom"/>
</dbReference>
<gene>
    <name evidence="2" type="ORF">NQ315_003997</name>
</gene>
<comment type="caution">
    <text evidence="2">The sequence shown here is derived from an EMBL/GenBank/DDBJ whole genome shotgun (WGS) entry which is preliminary data.</text>
</comment>
<name>A0AAV8V5F8_9CUCU</name>
<dbReference type="PANTHER" id="PTHR36159">
    <property type="entry name" value="PROTEIN CBG23766"/>
    <property type="match status" value="1"/>
</dbReference>
<dbReference type="AlphaFoldDB" id="A0AAV8V5F8"/>
<keyword evidence="3" id="KW-1185">Reference proteome</keyword>
<dbReference type="EMBL" id="JANEYG010000593">
    <property type="protein sequence ID" value="KAJ8909400.1"/>
    <property type="molecule type" value="Genomic_DNA"/>
</dbReference>
<evidence type="ECO:0000313" key="3">
    <source>
        <dbReference type="Proteomes" id="UP001159042"/>
    </source>
</evidence>
<evidence type="ECO:0000313" key="2">
    <source>
        <dbReference type="EMBL" id="KAJ8909400.1"/>
    </source>
</evidence>
<protein>
    <recommendedName>
        <fullName evidence="1">Double jelly roll-like domain-containing protein</fullName>
    </recommendedName>
</protein>
<sequence>GYFDVSIPLKICLGFDEDLKKIIIVNLRQLILIRSNTDVNAILNFDNAILGSSTNESIKVQWRVPHVSDAERLTLLKYLEKNIELPILFRSWELHEYPLLPEAKNHTWTIKTSNKLEKPRFNRVPSSKKK</sequence>
<organism evidence="2 3">
    <name type="scientific">Exocentrus adspersus</name>
    <dbReference type="NCBI Taxonomy" id="1586481"/>
    <lineage>
        <taxon>Eukaryota</taxon>
        <taxon>Metazoa</taxon>
        <taxon>Ecdysozoa</taxon>
        <taxon>Arthropoda</taxon>
        <taxon>Hexapoda</taxon>
        <taxon>Insecta</taxon>
        <taxon>Pterygota</taxon>
        <taxon>Neoptera</taxon>
        <taxon>Endopterygota</taxon>
        <taxon>Coleoptera</taxon>
        <taxon>Polyphaga</taxon>
        <taxon>Cucujiformia</taxon>
        <taxon>Chrysomeloidea</taxon>
        <taxon>Cerambycidae</taxon>
        <taxon>Lamiinae</taxon>
        <taxon>Acanthocinini</taxon>
        <taxon>Exocentrus</taxon>
    </lineage>
</organism>
<dbReference type="Pfam" id="PF21738">
    <property type="entry name" value="DJR-like_dom"/>
    <property type="match status" value="1"/>
</dbReference>
<reference evidence="2 3" key="1">
    <citation type="journal article" date="2023" name="Insect Mol. Biol.">
        <title>Genome sequencing provides insights into the evolution of gene families encoding plant cell wall-degrading enzymes in longhorned beetles.</title>
        <authorList>
            <person name="Shin N.R."/>
            <person name="Okamura Y."/>
            <person name="Kirsch R."/>
            <person name="Pauchet Y."/>
        </authorList>
    </citation>
    <scope>NUCLEOTIDE SEQUENCE [LARGE SCALE GENOMIC DNA]</scope>
    <source>
        <strain evidence="2">EAD_L_NR</strain>
    </source>
</reference>
<evidence type="ECO:0000259" key="1">
    <source>
        <dbReference type="Pfam" id="PF21738"/>
    </source>
</evidence>
<accession>A0AAV8V5F8</accession>
<dbReference type="PANTHER" id="PTHR36159:SF1">
    <property type="entry name" value="RETROVIRUS-RELATED POL POLYPROTEIN FROM TRANSPOSON 412-LIKE PROTEIN"/>
    <property type="match status" value="1"/>
</dbReference>
<feature type="non-terminal residue" evidence="2">
    <location>
        <position position="1"/>
    </location>
</feature>
<feature type="domain" description="Double jelly roll-like" evidence="1">
    <location>
        <begin position="1"/>
        <end position="121"/>
    </location>
</feature>
<proteinExistence type="predicted"/>